<evidence type="ECO:0000313" key="2">
    <source>
        <dbReference type="WBParaSite" id="nRc.2.0.1.t01698-RA"/>
    </source>
</evidence>
<dbReference type="AlphaFoldDB" id="A0A915HJ70"/>
<dbReference type="Proteomes" id="UP000887565">
    <property type="component" value="Unplaced"/>
</dbReference>
<evidence type="ECO:0000313" key="1">
    <source>
        <dbReference type="Proteomes" id="UP000887565"/>
    </source>
</evidence>
<accession>A0A915HJ70</accession>
<reference evidence="2" key="1">
    <citation type="submission" date="2022-11" db="UniProtKB">
        <authorList>
            <consortium name="WormBaseParasite"/>
        </authorList>
    </citation>
    <scope>IDENTIFICATION</scope>
</reference>
<dbReference type="WBParaSite" id="nRc.2.0.1.t01698-RA">
    <property type="protein sequence ID" value="nRc.2.0.1.t01698-RA"/>
    <property type="gene ID" value="nRc.2.0.1.g01698"/>
</dbReference>
<organism evidence="1 2">
    <name type="scientific">Romanomermis culicivorax</name>
    <name type="common">Nematode worm</name>
    <dbReference type="NCBI Taxonomy" id="13658"/>
    <lineage>
        <taxon>Eukaryota</taxon>
        <taxon>Metazoa</taxon>
        <taxon>Ecdysozoa</taxon>
        <taxon>Nematoda</taxon>
        <taxon>Enoplea</taxon>
        <taxon>Dorylaimia</taxon>
        <taxon>Mermithida</taxon>
        <taxon>Mermithoidea</taxon>
        <taxon>Mermithidae</taxon>
        <taxon>Romanomermis</taxon>
    </lineage>
</organism>
<keyword evidence="1" id="KW-1185">Reference proteome</keyword>
<protein>
    <submittedName>
        <fullName evidence="2">Uncharacterized protein</fullName>
    </submittedName>
</protein>
<name>A0A915HJ70_ROMCU</name>
<proteinExistence type="predicted"/>
<sequence length="96" mass="10905">MYNTFDAVHCASQTCNGYGGNGDSNYRIKNNYRGNGNNYRNGGNRNYGNKSKIRKIEIIDKRHVKFVIEEHSTTQSRSPCCTCGQSCHETVHCRQP</sequence>